<dbReference type="AlphaFoldDB" id="E5XN14"/>
<dbReference type="PANTHER" id="PTHR33406">
    <property type="entry name" value="MEMBRANE PROTEIN MJ1562-RELATED"/>
    <property type="match status" value="1"/>
</dbReference>
<protein>
    <recommendedName>
        <fullName evidence="8">Membrane transport protein MMPL domain-containing protein</fullName>
    </recommendedName>
</protein>
<dbReference type="Gene3D" id="1.20.1640.10">
    <property type="entry name" value="Multidrug efflux transporter AcrB transmembrane domain"/>
    <property type="match status" value="2"/>
</dbReference>
<sequence>MAERLSRIADLAIGMPKRVLLVAVCLAAACGALGSAAISHLLGGGQFNPDSQSARANSLLSEYFGQGDMDLVLLVKTPNGIDDPETARAGRAMTRQIGSAGGVASVLSPWTAPPSVTTSLVSKDGKSAMVLASVAGGEEQAPSNAKAAVDAVVSAHDGLAVLAGGTAIEQAEIAEQSQKDLLLMEAIAVPLSFIALIWVFGGLYAAMLPIVVGGLAVVGTLAELRLLTEVTQVSVYAMNVTTAMALALGIDYTLLMVSRYREEARRLGDRDDALRAAVGAAGRTVLFSAVTVALAASSMTLFPMYFLRSMAYTAMGVVAVAAASAVVVAPALIVLLGDRIGQLSAQRQEGGERNFWRRSAERAMRRPVLALVCGVLVLLVLGSPFLRARFGTPTDQVLPPSSSARQVGDQLRAQFQVNPADVTSIVLSDVGKTEAAALGDYANQLSRVSGVDVVNSPDGAHHDGSRIGPPSFSAGAKAGRVWLTVVRAPSVAAFSEAATEQLRALRAVPPPGQAKAEFTGQEQLASDATDGVMAYAPLVLGLIALSTFVLLFLLTGSIVLPIKSLVLNTLSLTAALGALVWVFQEGHLGALGTTPTGTLALNMLVFMSILSFGISMDYEVFIVSRIREHWLASDQTPADNERSVALGVATSGRIVTAAAMLMCIVFASMCSAQVSFMRMFGVFLVLAVGADATLVRMVLVPAFMKLAGRWNWWVPKPLGRLHSKAGFADG</sequence>
<evidence type="ECO:0000313" key="9">
    <source>
        <dbReference type="EMBL" id="EFV14272.1"/>
    </source>
</evidence>
<evidence type="ECO:0000256" key="5">
    <source>
        <dbReference type="ARBA" id="ARBA00022989"/>
    </source>
</evidence>
<dbReference type="Pfam" id="PF03176">
    <property type="entry name" value="MMPL"/>
    <property type="match status" value="2"/>
</dbReference>
<feature type="transmembrane region" description="Helical" evidence="7">
    <location>
        <begin position="207"/>
        <end position="227"/>
    </location>
</feature>
<dbReference type="STRING" id="679197.HMPREF9336_00884"/>
<dbReference type="eggNOG" id="COG2409">
    <property type="taxonomic scope" value="Bacteria"/>
</dbReference>
<keyword evidence="10" id="KW-1185">Reference proteome</keyword>
<dbReference type="PROSITE" id="PS51257">
    <property type="entry name" value="PROKAR_LIPOPROTEIN"/>
    <property type="match status" value="1"/>
</dbReference>
<feature type="transmembrane region" description="Helical" evidence="7">
    <location>
        <begin position="233"/>
        <end position="257"/>
    </location>
</feature>
<reference evidence="9 10" key="1">
    <citation type="journal article" date="2011" name="Stand. Genomic Sci.">
        <title>High quality draft genome sequence of Segniliparus rugosus CDC 945(T)= (ATCC BAA-974(T)).</title>
        <authorList>
            <person name="Earl A.M."/>
            <person name="Desjardins C.A."/>
            <person name="Fitzgerald M.G."/>
            <person name="Arachchi H.M."/>
            <person name="Zeng Q."/>
            <person name="Mehta T."/>
            <person name="Griggs A."/>
            <person name="Birren B.W."/>
            <person name="Toney N.C."/>
            <person name="Carr J."/>
            <person name="Posey J."/>
            <person name="Butler W.R."/>
        </authorList>
    </citation>
    <scope>NUCLEOTIDE SEQUENCE [LARGE SCALE GENOMIC DNA]</scope>
    <source>
        <strain evidence="10">ATCC BAA-974 / DSM 45345 / CCUG 50838 / CIP 108380 / JCM 13579 / CDC 945</strain>
    </source>
</reference>
<dbReference type="EMBL" id="ACZI02000003">
    <property type="protein sequence ID" value="EFV14272.1"/>
    <property type="molecule type" value="Genomic_DNA"/>
</dbReference>
<comment type="similarity">
    <text evidence="2">Belongs to the resistance-nodulation-cell division (RND) (TC 2.A.6) family. MmpL subfamily.</text>
</comment>
<evidence type="ECO:0000313" key="10">
    <source>
        <dbReference type="Proteomes" id="UP000004816"/>
    </source>
</evidence>
<dbReference type="HOGENOM" id="CLU_005108_5_1_11"/>
<keyword evidence="4 7" id="KW-0812">Transmembrane</keyword>
<dbReference type="InterPro" id="IPR050545">
    <property type="entry name" value="Mycobact_MmpL"/>
</dbReference>
<feature type="transmembrane region" description="Helical" evidence="7">
    <location>
        <begin position="285"/>
        <end position="306"/>
    </location>
</feature>
<dbReference type="RefSeq" id="WP_007468218.1">
    <property type="nucleotide sequence ID" value="NZ_KI391954.1"/>
</dbReference>
<feature type="transmembrane region" description="Helical" evidence="7">
    <location>
        <begin position="532"/>
        <end position="553"/>
    </location>
</feature>
<keyword evidence="5 7" id="KW-1133">Transmembrane helix</keyword>
<feature type="domain" description="Membrane transport protein MMPL" evidence="8">
    <location>
        <begin position="49"/>
        <end position="368"/>
    </location>
</feature>
<evidence type="ECO:0000256" key="6">
    <source>
        <dbReference type="ARBA" id="ARBA00023136"/>
    </source>
</evidence>
<proteinExistence type="inferred from homology"/>
<dbReference type="SUPFAM" id="SSF82866">
    <property type="entry name" value="Multidrug efflux transporter AcrB transmembrane domain"/>
    <property type="match status" value="2"/>
</dbReference>
<feature type="domain" description="Membrane transport protein MMPL" evidence="8">
    <location>
        <begin position="400"/>
        <end position="715"/>
    </location>
</feature>
<keyword evidence="6 7" id="KW-0472">Membrane</keyword>
<evidence type="ECO:0000256" key="7">
    <source>
        <dbReference type="SAM" id="Phobius"/>
    </source>
</evidence>
<evidence type="ECO:0000256" key="3">
    <source>
        <dbReference type="ARBA" id="ARBA00022475"/>
    </source>
</evidence>
<dbReference type="InterPro" id="IPR004869">
    <property type="entry name" value="MMPL_dom"/>
</dbReference>
<evidence type="ECO:0000256" key="2">
    <source>
        <dbReference type="ARBA" id="ARBA00010157"/>
    </source>
</evidence>
<evidence type="ECO:0000256" key="4">
    <source>
        <dbReference type="ARBA" id="ARBA00022692"/>
    </source>
</evidence>
<comment type="subcellular location">
    <subcellularLocation>
        <location evidence="1">Cell membrane</location>
        <topology evidence="1">Multi-pass membrane protein</topology>
    </subcellularLocation>
</comment>
<feature type="transmembrane region" description="Helical" evidence="7">
    <location>
        <begin position="565"/>
        <end position="583"/>
    </location>
</feature>
<keyword evidence="3" id="KW-1003">Cell membrane</keyword>
<feature type="transmembrane region" description="Helical" evidence="7">
    <location>
        <begin position="603"/>
        <end position="623"/>
    </location>
</feature>
<accession>E5XN14</accession>
<feature type="transmembrane region" description="Helical" evidence="7">
    <location>
        <begin position="679"/>
        <end position="699"/>
    </location>
</feature>
<name>E5XN14_SEGRC</name>
<feature type="transmembrane region" description="Helical" evidence="7">
    <location>
        <begin position="367"/>
        <end position="386"/>
    </location>
</feature>
<gene>
    <name evidence="9" type="ORF">HMPREF9336_00884</name>
</gene>
<feature type="transmembrane region" description="Helical" evidence="7">
    <location>
        <begin position="644"/>
        <end position="667"/>
    </location>
</feature>
<dbReference type="Proteomes" id="UP000004816">
    <property type="component" value="Unassembled WGS sequence"/>
</dbReference>
<organism evidence="9 10">
    <name type="scientific">Segniliparus rugosus (strain ATCC BAA-974 / DSM 45345 / CCUG 50838 / CIP 108380 / JCM 13579 / CDC 945)</name>
    <dbReference type="NCBI Taxonomy" id="679197"/>
    <lineage>
        <taxon>Bacteria</taxon>
        <taxon>Bacillati</taxon>
        <taxon>Actinomycetota</taxon>
        <taxon>Actinomycetes</taxon>
        <taxon>Mycobacteriales</taxon>
        <taxon>Segniliparaceae</taxon>
        <taxon>Segniliparus</taxon>
    </lineage>
</organism>
<evidence type="ECO:0000256" key="1">
    <source>
        <dbReference type="ARBA" id="ARBA00004651"/>
    </source>
</evidence>
<dbReference type="PANTHER" id="PTHR33406:SF11">
    <property type="entry name" value="MEMBRANE PROTEIN SCO6666-RELATED"/>
    <property type="match status" value="1"/>
</dbReference>
<dbReference type="GO" id="GO:0005886">
    <property type="term" value="C:plasma membrane"/>
    <property type="evidence" value="ECO:0007669"/>
    <property type="project" value="UniProtKB-SubCell"/>
</dbReference>
<comment type="caution">
    <text evidence="9">The sequence shown here is derived from an EMBL/GenBank/DDBJ whole genome shotgun (WGS) entry which is preliminary data.</text>
</comment>
<evidence type="ECO:0000259" key="8">
    <source>
        <dbReference type="Pfam" id="PF03176"/>
    </source>
</evidence>
<feature type="transmembrane region" description="Helical" evidence="7">
    <location>
        <begin position="312"/>
        <end position="337"/>
    </location>
</feature>